<dbReference type="SUPFAM" id="SSF46689">
    <property type="entry name" value="Homeodomain-like"/>
    <property type="match status" value="2"/>
</dbReference>
<keyword evidence="1" id="KW-0805">Transcription regulation</keyword>
<dbReference type="PANTHER" id="PTHR43280:SF2">
    <property type="entry name" value="HTH-TYPE TRANSCRIPTIONAL REGULATOR EXSA"/>
    <property type="match status" value="1"/>
</dbReference>
<organism evidence="5 6">
    <name type="scientific">Paenibacillus sedimenti</name>
    <dbReference type="NCBI Taxonomy" id="2770274"/>
    <lineage>
        <taxon>Bacteria</taxon>
        <taxon>Bacillati</taxon>
        <taxon>Bacillota</taxon>
        <taxon>Bacilli</taxon>
        <taxon>Bacillales</taxon>
        <taxon>Paenibacillaceae</taxon>
        <taxon>Paenibacillus</taxon>
    </lineage>
</organism>
<proteinExistence type="predicted"/>
<evidence type="ECO:0000256" key="1">
    <source>
        <dbReference type="ARBA" id="ARBA00023015"/>
    </source>
</evidence>
<evidence type="ECO:0000256" key="3">
    <source>
        <dbReference type="ARBA" id="ARBA00023163"/>
    </source>
</evidence>
<keyword evidence="6" id="KW-1185">Reference proteome</keyword>
<dbReference type="AlphaFoldDB" id="A0A926KLU4"/>
<dbReference type="Pfam" id="PF12833">
    <property type="entry name" value="HTH_18"/>
    <property type="match status" value="1"/>
</dbReference>
<dbReference type="InterPro" id="IPR037923">
    <property type="entry name" value="HTH-like"/>
</dbReference>
<keyword evidence="3" id="KW-0804">Transcription</keyword>
<dbReference type="Pfam" id="PF02311">
    <property type="entry name" value="AraC_binding"/>
    <property type="match status" value="1"/>
</dbReference>
<dbReference type="PANTHER" id="PTHR43280">
    <property type="entry name" value="ARAC-FAMILY TRANSCRIPTIONAL REGULATOR"/>
    <property type="match status" value="1"/>
</dbReference>
<protein>
    <submittedName>
        <fullName evidence="5">AraC family transcriptional regulator</fullName>
    </submittedName>
</protein>
<dbReference type="InterPro" id="IPR018060">
    <property type="entry name" value="HTH_AraC"/>
</dbReference>
<evidence type="ECO:0000313" key="6">
    <source>
        <dbReference type="Proteomes" id="UP000650466"/>
    </source>
</evidence>
<evidence type="ECO:0000313" key="5">
    <source>
        <dbReference type="EMBL" id="MBD0378509.1"/>
    </source>
</evidence>
<dbReference type="PROSITE" id="PS00041">
    <property type="entry name" value="HTH_ARAC_FAMILY_1"/>
    <property type="match status" value="1"/>
</dbReference>
<dbReference type="InterPro" id="IPR018062">
    <property type="entry name" value="HTH_AraC-typ_CS"/>
</dbReference>
<dbReference type="Proteomes" id="UP000650466">
    <property type="component" value="Unassembled WGS sequence"/>
</dbReference>
<dbReference type="EMBL" id="JACVVD010000001">
    <property type="protein sequence ID" value="MBD0378509.1"/>
    <property type="molecule type" value="Genomic_DNA"/>
</dbReference>
<sequence>MFTQETYLKVVQQHLSLPLRLCSASYVLNPTGHFNEGSSHGGVIFCLRGIGLLRLNREQEFLMQANHMVIIMPNTKYEYQPLGENWEIATIRFECNLPLFLQFRLKMNKPLIVNSSDRILALIDALCGSEEDYKDRTLKTSEIIYSLLAEIKLQTMGLQENTCEPKATIQKVVNYIYGHYSSKLTLDEISRMFGYTSQHLNKLFKNELGHSIYQYILKVQLEQAACLLENEEMTVEQVADHVGMESRSFYRLFQRMYEISPGEYRRSMRKPM</sequence>
<dbReference type="SMART" id="SM00342">
    <property type="entry name" value="HTH_ARAC"/>
    <property type="match status" value="1"/>
</dbReference>
<reference evidence="5" key="1">
    <citation type="submission" date="2020-09" db="EMBL/GenBank/DDBJ databases">
        <title>Draft Genome Sequence of Paenibacillus sp. WST5.</title>
        <authorList>
            <person name="Bao Z."/>
        </authorList>
    </citation>
    <scope>NUCLEOTIDE SEQUENCE</scope>
    <source>
        <strain evidence="5">WST5</strain>
    </source>
</reference>
<dbReference type="SUPFAM" id="SSF51215">
    <property type="entry name" value="Regulatory protein AraC"/>
    <property type="match status" value="1"/>
</dbReference>
<comment type="caution">
    <text evidence="5">The sequence shown here is derived from an EMBL/GenBank/DDBJ whole genome shotgun (WGS) entry which is preliminary data.</text>
</comment>
<accession>A0A926KLU4</accession>
<dbReference type="InterPro" id="IPR009057">
    <property type="entry name" value="Homeodomain-like_sf"/>
</dbReference>
<feature type="domain" description="HTH araC/xylS-type" evidence="4">
    <location>
        <begin position="170"/>
        <end position="267"/>
    </location>
</feature>
<evidence type="ECO:0000256" key="2">
    <source>
        <dbReference type="ARBA" id="ARBA00023125"/>
    </source>
</evidence>
<keyword evidence="2" id="KW-0238">DNA-binding</keyword>
<dbReference type="GO" id="GO:0043565">
    <property type="term" value="F:sequence-specific DNA binding"/>
    <property type="evidence" value="ECO:0007669"/>
    <property type="project" value="InterPro"/>
</dbReference>
<dbReference type="Gene3D" id="1.10.10.60">
    <property type="entry name" value="Homeodomain-like"/>
    <property type="match status" value="2"/>
</dbReference>
<dbReference type="GO" id="GO:0003700">
    <property type="term" value="F:DNA-binding transcription factor activity"/>
    <property type="evidence" value="ECO:0007669"/>
    <property type="project" value="InterPro"/>
</dbReference>
<dbReference type="InterPro" id="IPR003313">
    <property type="entry name" value="AraC-bd"/>
</dbReference>
<dbReference type="RefSeq" id="WP_188172347.1">
    <property type="nucleotide sequence ID" value="NZ_JACVVD010000001.1"/>
</dbReference>
<name>A0A926KLU4_9BACL</name>
<gene>
    <name evidence="5" type="ORF">ICC18_00030</name>
</gene>
<evidence type="ECO:0000259" key="4">
    <source>
        <dbReference type="PROSITE" id="PS01124"/>
    </source>
</evidence>
<dbReference type="PROSITE" id="PS01124">
    <property type="entry name" value="HTH_ARAC_FAMILY_2"/>
    <property type="match status" value="1"/>
</dbReference>